<dbReference type="Pfam" id="PF03205">
    <property type="entry name" value="MobB"/>
    <property type="match status" value="1"/>
</dbReference>
<dbReference type="HOGENOM" id="CLU_068199_2_1_4"/>
<evidence type="ECO:0000259" key="1">
    <source>
        <dbReference type="Pfam" id="PF03205"/>
    </source>
</evidence>
<dbReference type="PANTHER" id="PTHR40072">
    <property type="entry name" value="MOLYBDOPTERIN-GUANINE DINUCLEOTIDE BIOSYNTHESIS ADAPTER PROTEIN-RELATED"/>
    <property type="match status" value="1"/>
</dbReference>
<feature type="domain" description="Molybdopterin-guanine dinucleotide biosynthesis protein B (MobB)" evidence="1">
    <location>
        <begin position="15"/>
        <end position="150"/>
    </location>
</feature>
<dbReference type="KEGG" id="mei:Msip34_2331"/>
<dbReference type="InterPro" id="IPR027417">
    <property type="entry name" value="P-loop_NTPase"/>
</dbReference>
<gene>
    <name evidence="2" type="ordered locus">Msip34_2331</name>
</gene>
<dbReference type="SUPFAM" id="SSF52540">
    <property type="entry name" value="P-loop containing nucleoside triphosphate hydrolases"/>
    <property type="match status" value="1"/>
</dbReference>
<dbReference type="Proteomes" id="UP000002743">
    <property type="component" value="Chromosome"/>
</dbReference>
<proteinExistence type="predicted"/>
<dbReference type="GO" id="GO:0005525">
    <property type="term" value="F:GTP binding"/>
    <property type="evidence" value="ECO:0007669"/>
    <property type="project" value="InterPro"/>
</dbReference>
<organism evidence="2 3">
    <name type="scientific">Methylovorus glucosotrophus (strain SIP3-4)</name>
    <dbReference type="NCBI Taxonomy" id="582744"/>
    <lineage>
        <taxon>Bacteria</taxon>
        <taxon>Pseudomonadati</taxon>
        <taxon>Pseudomonadota</taxon>
        <taxon>Betaproteobacteria</taxon>
        <taxon>Nitrosomonadales</taxon>
        <taxon>Methylophilaceae</taxon>
        <taxon>Methylovorus</taxon>
    </lineage>
</organism>
<sequence length="181" mass="20105">MPNVAAHHQRPRLLGFCAQASGSGKTTLLTALIPVLIARGLRISVIKHAHHQFDIDHPGKDSYRLREAGAVQTLVGSSRRWALITELERAGKPEPELFELVDHIDPTMCDLVLVEGFKLANIPKIEIHRPSLGHPLLADQDHSIIAIASDVPFEHTLRVLDLNQPAEIADYIRLWLSTTPH</sequence>
<accession>C6XA32</accession>
<dbReference type="eggNOG" id="COG1763">
    <property type="taxonomic scope" value="Bacteria"/>
</dbReference>
<protein>
    <submittedName>
        <fullName evidence="2">Molybdopterin-guanine dinucleotide biosynthesis protein B</fullName>
    </submittedName>
</protein>
<dbReference type="EMBL" id="CP001674">
    <property type="protein sequence ID" value="ACT51573.1"/>
    <property type="molecule type" value="Genomic_DNA"/>
</dbReference>
<dbReference type="CDD" id="cd03116">
    <property type="entry name" value="MobB"/>
    <property type="match status" value="1"/>
</dbReference>
<dbReference type="OrthoDB" id="9804758at2"/>
<dbReference type="InterPro" id="IPR052539">
    <property type="entry name" value="MGD_biosynthesis_adapter"/>
</dbReference>
<evidence type="ECO:0000313" key="2">
    <source>
        <dbReference type="EMBL" id="ACT51573.1"/>
    </source>
</evidence>
<keyword evidence="3" id="KW-1185">Reference proteome</keyword>
<reference evidence="3" key="1">
    <citation type="submission" date="2009-07" db="EMBL/GenBank/DDBJ databases">
        <title>Complete sequence of chromosome of Methylovorus sp. SIP3-4.</title>
        <authorList>
            <person name="Lucas S."/>
            <person name="Copeland A."/>
            <person name="Lapidus A."/>
            <person name="Glavina del Rio T."/>
            <person name="Tice H."/>
            <person name="Bruce D."/>
            <person name="Goodwin L."/>
            <person name="Pitluck S."/>
            <person name="Clum A."/>
            <person name="Larimer F."/>
            <person name="Land M."/>
            <person name="Hauser L."/>
            <person name="Kyrpides N."/>
            <person name="Mikhailova N."/>
            <person name="Kayluzhnaya M."/>
            <person name="Chistoserdova L."/>
        </authorList>
    </citation>
    <scope>NUCLEOTIDE SEQUENCE [LARGE SCALE GENOMIC DNA]</scope>
    <source>
        <strain evidence="3">SIP3-4</strain>
    </source>
</reference>
<dbReference type="InterPro" id="IPR004435">
    <property type="entry name" value="MobB_dom"/>
</dbReference>
<dbReference type="AlphaFoldDB" id="C6XA32"/>
<dbReference type="RefSeq" id="WP_013443057.1">
    <property type="nucleotide sequence ID" value="NC_012969.1"/>
</dbReference>
<reference evidence="2 3" key="2">
    <citation type="journal article" date="2011" name="J. Bacteriol.">
        <title>Genomes of three methylotrophs from a single niche uncover genetic and metabolic divergence of Methylophilaceae.</title>
        <authorList>
            <person name="Lapidus A."/>
            <person name="Clum A."/>
            <person name="Labutti K."/>
            <person name="Kaluzhnaya M.G."/>
            <person name="Lim S."/>
            <person name="Beck D.A."/>
            <person name="Glavina Del Rio T."/>
            <person name="Nolan M."/>
            <person name="Mavromatis K."/>
            <person name="Huntemann M."/>
            <person name="Lucas S."/>
            <person name="Lidstrom M.E."/>
            <person name="Ivanova N."/>
            <person name="Chistoserdova L."/>
        </authorList>
    </citation>
    <scope>NUCLEOTIDE SEQUENCE [LARGE SCALE GENOMIC DNA]</scope>
    <source>
        <strain evidence="2 3">SIP3-4</strain>
    </source>
</reference>
<dbReference type="STRING" id="582744.Msip34_2331"/>
<dbReference type="Gene3D" id="3.40.50.300">
    <property type="entry name" value="P-loop containing nucleotide triphosphate hydrolases"/>
    <property type="match status" value="1"/>
</dbReference>
<evidence type="ECO:0000313" key="3">
    <source>
        <dbReference type="Proteomes" id="UP000002743"/>
    </source>
</evidence>
<dbReference type="NCBIfam" id="TIGR00176">
    <property type="entry name" value="mobB"/>
    <property type="match status" value="1"/>
</dbReference>
<dbReference type="PANTHER" id="PTHR40072:SF1">
    <property type="entry name" value="MOLYBDOPTERIN-GUANINE DINUCLEOTIDE BIOSYNTHESIS ADAPTER PROTEIN"/>
    <property type="match status" value="1"/>
</dbReference>
<dbReference type="GO" id="GO:0006777">
    <property type="term" value="P:Mo-molybdopterin cofactor biosynthetic process"/>
    <property type="evidence" value="ECO:0007669"/>
    <property type="project" value="InterPro"/>
</dbReference>
<name>C6XA32_METGS</name>